<accession>A0A653B5N8</accession>
<feature type="region of interest" description="Disordered" evidence="1">
    <location>
        <begin position="226"/>
        <end position="254"/>
    </location>
</feature>
<dbReference type="InterPro" id="IPR028082">
    <property type="entry name" value="Peripla_BP_I"/>
</dbReference>
<evidence type="ECO:0000256" key="1">
    <source>
        <dbReference type="SAM" id="MobiDB-lite"/>
    </source>
</evidence>
<protein>
    <recommendedName>
        <fullName evidence="2">Periplasmic binding protein/LacI sugar binding domain-containing protein</fullName>
    </recommendedName>
</protein>
<dbReference type="AlphaFoldDB" id="A0A653B5N8"/>
<reference evidence="3" key="1">
    <citation type="submission" date="2018-11" db="EMBL/GenBank/DDBJ databases">
        <authorList>
            <consortium name="Genoscope - CEA"/>
            <person name="William W."/>
        </authorList>
    </citation>
    <scope>NUCLEOTIDE SEQUENCE [LARGE SCALE GENOMIC DNA]</scope>
    <source>
        <strain evidence="3">T9AD</strain>
    </source>
</reference>
<feature type="domain" description="Periplasmic binding protein/LacI sugar binding" evidence="2">
    <location>
        <begin position="84"/>
        <end position="151"/>
    </location>
</feature>
<dbReference type="SUPFAM" id="SSF53822">
    <property type="entry name" value="Periplasmic binding protein-like I"/>
    <property type="match status" value="1"/>
</dbReference>
<proteinExistence type="predicted"/>
<dbReference type="EMBL" id="LR130779">
    <property type="protein sequence ID" value="VDN63907.1"/>
    <property type="molecule type" value="Genomic_DNA"/>
</dbReference>
<feature type="compositionally biased region" description="Polar residues" evidence="1">
    <location>
        <begin position="244"/>
        <end position="254"/>
    </location>
</feature>
<name>A0A653B5N8_ECTOL</name>
<dbReference type="Pfam" id="PF00532">
    <property type="entry name" value="Peripla_BP_1"/>
    <property type="match status" value="1"/>
</dbReference>
<dbReference type="Gene3D" id="3.40.50.2300">
    <property type="match status" value="1"/>
</dbReference>
<dbReference type="InterPro" id="IPR001761">
    <property type="entry name" value="Peripla_BP/Lac1_sug-bd_dom"/>
</dbReference>
<sequence length="254" mass="27881">MICALHSRLPPALRQTRTWGGEGATLVLVAYRPLRAKDGLMRWISLWLSLACQSLLAAEWFPYPVQADGRMLDYRPLPAAAQPWRICALLPHGKDRYWWGVAWGLDQEAQRLGVRLGIYEAGGYEHGDVQLEQFDRCVAEGADAFVVASINKCRESAVAGRKAGHRSDQSPGLHGAQCPFAGRFRRHDTRHVGLPGARQWRPADPGRLVARSGRCRLGAGCRARATRGAGWQGHHPGPRRLRTGGSQPSGQAGS</sequence>
<organism evidence="3">
    <name type="scientific">Ectopseudomonas oleovorans</name>
    <name type="common">Pseudomonas oleovorans</name>
    <dbReference type="NCBI Taxonomy" id="301"/>
    <lineage>
        <taxon>Bacteria</taxon>
        <taxon>Pseudomonadati</taxon>
        <taxon>Pseudomonadota</taxon>
        <taxon>Gammaproteobacteria</taxon>
        <taxon>Pseudomonadales</taxon>
        <taxon>Pseudomonadaceae</taxon>
        <taxon>Ectopseudomonas</taxon>
    </lineage>
</organism>
<gene>
    <name evidence="3" type="ORF">POT9AD_2932</name>
</gene>
<evidence type="ECO:0000259" key="2">
    <source>
        <dbReference type="Pfam" id="PF00532"/>
    </source>
</evidence>
<evidence type="ECO:0000313" key="3">
    <source>
        <dbReference type="EMBL" id="VDN63907.1"/>
    </source>
</evidence>